<proteinExistence type="predicted"/>
<evidence type="ECO:0000256" key="1">
    <source>
        <dbReference type="SAM" id="MobiDB-lite"/>
    </source>
</evidence>
<comment type="caution">
    <text evidence="2">The sequence shown here is derived from an EMBL/GenBank/DDBJ whole genome shotgun (WGS) entry which is preliminary data.</text>
</comment>
<feature type="compositionally biased region" description="Basic and acidic residues" evidence="1">
    <location>
        <begin position="29"/>
        <end position="38"/>
    </location>
</feature>
<accession>A0A5C8PEL7</accession>
<name>A0A5C8PEL7_9HYPH</name>
<dbReference type="EMBL" id="VDUZ01000041">
    <property type="protein sequence ID" value="TXL71594.1"/>
    <property type="molecule type" value="Genomic_DNA"/>
</dbReference>
<evidence type="ECO:0000313" key="2">
    <source>
        <dbReference type="EMBL" id="TXL71594.1"/>
    </source>
</evidence>
<keyword evidence="3" id="KW-1185">Reference proteome</keyword>
<feature type="region of interest" description="Disordered" evidence="1">
    <location>
        <begin position="1"/>
        <end position="82"/>
    </location>
</feature>
<dbReference type="AlphaFoldDB" id="A0A5C8PEL7"/>
<evidence type="ECO:0000313" key="3">
    <source>
        <dbReference type="Proteomes" id="UP000321638"/>
    </source>
</evidence>
<dbReference type="Proteomes" id="UP000321638">
    <property type="component" value="Unassembled WGS sequence"/>
</dbReference>
<gene>
    <name evidence="2" type="ORF">FHP25_29080</name>
</gene>
<sequence>MVKKRRKVPSRPADNEPPAAAGGPRFTHFPHEGGRIDEQAEQELATAIRRLIPPRAPDNATRPETDAPRRRKSRRRFDPPQD</sequence>
<dbReference type="RefSeq" id="WP_178133865.1">
    <property type="nucleotide sequence ID" value="NZ_VDUZ01000041.1"/>
</dbReference>
<reference evidence="2 3" key="1">
    <citation type="submission" date="2019-06" db="EMBL/GenBank/DDBJ databases">
        <title>New taxonomy in bacterial strain CC-CFT640, isolated from vineyard.</title>
        <authorList>
            <person name="Lin S.-Y."/>
            <person name="Tsai C.-F."/>
            <person name="Young C.-C."/>
        </authorList>
    </citation>
    <scope>NUCLEOTIDE SEQUENCE [LARGE SCALE GENOMIC DNA]</scope>
    <source>
        <strain evidence="2 3">CC-CFT640</strain>
    </source>
</reference>
<organism evidence="2 3">
    <name type="scientific">Vineibacter terrae</name>
    <dbReference type="NCBI Taxonomy" id="2586908"/>
    <lineage>
        <taxon>Bacteria</taxon>
        <taxon>Pseudomonadati</taxon>
        <taxon>Pseudomonadota</taxon>
        <taxon>Alphaproteobacteria</taxon>
        <taxon>Hyphomicrobiales</taxon>
        <taxon>Vineibacter</taxon>
    </lineage>
</organism>
<protein>
    <submittedName>
        <fullName evidence="2">Uncharacterized protein</fullName>
    </submittedName>
</protein>